<accession>A0A1X0P357</accession>
<feature type="region of interest" description="Disordered" evidence="1">
    <location>
        <begin position="172"/>
        <end position="277"/>
    </location>
</feature>
<name>A0A1X0P357_9TRYP</name>
<dbReference type="VEuPathDB" id="TriTrypDB:TM35_000063790"/>
<dbReference type="GeneID" id="39983196"/>
<feature type="compositionally biased region" description="Low complexity" evidence="1">
    <location>
        <begin position="258"/>
        <end position="268"/>
    </location>
</feature>
<gene>
    <name evidence="2" type="ORF">TM35_000063790</name>
</gene>
<dbReference type="Proteomes" id="UP000192257">
    <property type="component" value="Unassembled WGS sequence"/>
</dbReference>
<keyword evidence="3" id="KW-1185">Reference proteome</keyword>
<sequence length="521" mass="57362">MQKALRQRSLTERVENIVLSQSALPDSISTEKLKGILSSLEKKNTSTTSTMSFLEKQKCQPPLFGVNSICARTSSFLVSQGSPSHLRVLGSFVAAATHSELGKMLEWFANAVVGLFVDGVKSGVDFPQQWEESLQQQPVLAKHMFELQGFGVLFSYLLCQLAAVETTVRAGGLSGVYNNNNNNNKDNKDSRSRHGSHQQHHKNEKSRMERGPTDVHIKKEIKKTNTTDMDNGDNGIARRNGQQNSISKPPNKNTQILRSQVSSDSSSRVSRDTIPVAISQTSSKVPLKVESQKLEWESIEQGNSTETSKPPSLIPSTVPNERYKLDSGVNSFQSPSQYMYAGNQLTKVETHETPDWPQRRLSERVAVSNLYIRSIPLHLKEMEGENEDGGGATVGKIGSGCSNASSERRPQGTVSPLRSKERGGRGGGGGGGMNNNNVNNAPVVSNSGGESEVKSSRLSAFKPSPLRLEDIEQEMRSRELRKLYGVNTIVNYAQRELKEYGKKMEVLRSVLESGDAERDRK</sequence>
<feature type="compositionally biased region" description="Basic and acidic residues" evidence="1">
    <location>
        <begin position="205"/>
        <end position="225"/>
    </location>
</feature>
<organism evidence="2 3">
    <name type="scientific">Trypanosoma theileri</name>
    <dbReference type="NCBI Taxonomy" id="67003"/>
    <lineage>
        <taxon>Eukaryota</taxon>
        <taxon>Discoba</taxon>
        <taxon>Euglenozoa</taxon>
        <taxon>Kinetoplastea</taxon>
        <taxon>Metakinetoplastina</taxon>
        <taxon>Trypanosomatida</taxon>
        <taxon>Trypanosomatidae</taxon>
        <taxon>Trypanosoma</taxon>
    </lineage>
</organism>
<dbReference type="EMBL" id="NBCO01000006">
    <property type="protein sequence ID" value="ORC91374.1"/>
    <property type="molecule type" value="Genomic_DNA"/>
</dbReference>
<dbReference type="AlphaFoldDB" id="A0A1X0P357"/>
<feature type="compositionally biased region" description="Polar residues" evidence="1">
    <location>
        <begin position="300"/>
        <end position="319"/>
    </location>
</feature>
<feature type="compositionally biased region" description="Low complexity" evidence="1">
    <location>
        <begin position="434"/>
        <end position="449"/>
    </location>
</feature>
<proteinExistence type="predicted"/>
<feature type="compositionally biased region" description="Polar residues" evidence="1">
    <location>
        <begin position="240"/>
        <end position="257"/>
    </location>
</feature>
<evidence type="ECO:0000256" key="1">
    <source>
        <dbReference type="SAM" id="MobiDB-lite"/>
    </source>
</evidence>
<reference evidence="2 3" key="1">
    <citation type="submission" date="2017-03" db="EMBL/GenBank/DDBJ databases">
        <title>An alternative strategy for trypanosome survival in the mammalian bloodstream revealed through genome and transcriptome analysis of the ubiquitous bovine parasite Trypanosoma (Megatrypanum) theileri.</title>
        <authorList>
            <person name="Kelly S."/>
            <person name="Ivens A."/>
            <person name="Mott A."/>
            <person name="O'Neill E."/>
            <person name="Emms D."/>
            <person name="Macleod O."/>
            <person name="Voorheis P."/>
            <person name="Matthews J."/>
            <person name="Matthews K."/>
            <person name="Carrington M."/>
        </authorList>
    </citation>
    <scope>NUCLEOTIDE SEQUENCE [LARGE SCALE GENOMIC DNA]</scope>
    <source>
        <strain evidence="2">Edinburgh</strain>
    </source>
</reference>
<evidence type="ECO:0000313" key="2">
    <source>
        <dbReference type="EMBL" id="ORC91374.1"/>
    </source>
</evidence>
<feature type="compositionally biased region" description="Basic residues" evidence="1">
    <location>
        <begin position="193"/>
        <end position="204"/>
    </location>
</feature>
<feature type="region of interest" description="Disordered" evidence="1">
    <location>
        <begin position="296"/>
        <end position="319"/>
    </location>
</feature>
<dbReference type="RefSeq" id="XP_028885440.1">
    <property type="nucleotide sequence ID" value="XM_029023416.1"/>
</dbReference>
<feature type="region of interest" description="Disordered" evidence="1">
    <location>
        <begin position="383"/>
        <end position="458"/>
    </location>
</feature>
<protein>
    <submittedName>
        <fullName evidence="2">Uncharacterized protein</fullName>
    </submittedName>
</protein>
<dbReference type="OrthoDB" id="250059at2759"/>
<comment type="caution">
    <text evidence="2">The sequence shown here is derived from an EMBL/GenBank/DDBJ whole genome shotgun (WGS) entry which is preliminary data.</text>
</comment>
<evidence type="ECO:0000313" key="3">
    <source>
        <dbReference type="Proteomes" id="UP000192257"/>
    </source>
</evidence>